<sequence>MSLKREMALYIQLLVACSILACSYCLNEQKEIQIPIGQEVTLESTDYPNSSLGSPTSLIWNLVSPPGTRITVECSDIRISPTKNCEKGFLMLMHVGGKSPPYCGAAFGILETSPDNKMTLQFELIFAGGVFQCSAQANSNEPTNKPVISEGNSEKLNLKFGQAEYKLIQLSPIPPAEKFHWEITTEPGYKVAIKCPTLWLQNSLEQRGCLKGFVSFDLGNSKVEICNSSKDLTLLSSGEKLTVYVESTKSTVGMIVCTVLSTTGPHFEQFKNDPELPEEDSSEHGHPQKPGPKKTTCDCGWANKAPSRILHGSDVAPHEFPWMVGLLGSAQATHTFCGGTIVTKRHVISAAHCTLKIEATHVIVGTDHLVKREGAQVIPVEKTINHDYRNGYSSSQDISLLILAEEIKFGPTVGPACLPTVDPHLGNNEVIAMGWGGMAKDEWESNRDENQLKKAELRALHMNSCNPIWDGRWPTNPQTHICSWDKEKDVCFGDSGGPVVWLDKETNRYTLVGIPSACDGCILQKPAIHTALHYYYPWVLETIKSNNYADQQVCTKID</sequence>
<proteinExistence type="evidence at transcript level"/>
<feature type="chain" id="PRO_5044282601" evidence="5">
    <location>
        <begin position="26"/>
        <end position="558"/>
    </location>
</feature>
<feature type="domain" description="Peptidase S1" evidence="7">
    <location>
        <begin position="309"/>
        <end position="544"/>
    </location>
</feature>
<dbReference type="EMBL" id="PP517490">
    <property type="protein sequence ID" value="WXI02740.1"/>
    <property type="molecule type" value="mRNA"/>
</dbReference>
<dbReference type="Gene3D" id="2.40.10.10">
    <property type="entry name" value="Trypsin-like serine proteases"/>
    <property type="match status" value="1"/>
</dbReference>
<dbReference type="GO" id="GO:0004252">
    <property type="term" value="F:serine-type endopeptidase activity"/>
    <property type="evidence" value="ECO:0007669"/>
    <property type="project" value="InterPro"/>
</dbReference>
<protein>
    <submittedName>
        <fullName evidence="8">Venom S1 protease with CUB domain 10</fullName>
    </submittedName>
</protein>
<evidence type="ECO:0000256" key="2">
    <source>
        <dbReference type="PROSITE-ProRule" id="PRU00059"/>
    </source>
</evidence>
<evidence type="ECO:0000259" key="6">
    <source>
        <dbReference type="PROSITE" id="PS01180"/>
    </source>
</evidence>
<keyword evidence="3 8" id="KW-0645">Protease</keyword>
<dbReference type="InterPro" id="IPR033116">
    <property type="entry name" value="TRYPSIN_SER"/>
</dbReference>
<dbReference type="InterPro" id="IPR035914">
    <property type="entry name" value="Sperma_CUB_dom_sf"/>
</dbReference>
<dbReference type="FunFam" id="2.40.10.10:FF:000068">
    <property type="entry name" value="transmembrane protease serine 2"/>
    <property type="match status" value="1"/>
</dbReference>
<dbReference type="AlphaFoldDB" id="A0AB38ZEQ2"/>
<dbReference type="CDD" id="cd00190">
    <property type="entry name" value="Tryp_SPc"/>
    <property type="match status" value="1"/>
</dbReference>
<keyword evidence="3" id="KW-0378">Hydrolase</keyword>
<keyword evidence="1" id="KW-1015">Disulfide bond</keyword>
<reference evidence="8" key="1">
    <citation type="submission" date="2024-03" db="EMBL/GenBank/DDBJ databases">
        <title>Venom adaptation and exaptation during the trophic switch to blood-feeding by kissing bugs (Reduviidae: Triatominae).</title>
        <authorList>
            <person name="Zdenek C.N."/>
            <person name="Cardoso F.C."/>
            <person name="Robinson S.D."/>
            <person name="Mercedes R.S."/>
            <person name="Raidjoe E.R."/>
            <person name="Hernandez-Vargas M.J."/>
            <person name="Jin J."/>
            <person name="Corzo G."/>
            <person name="Vetter I."/>
            <person name="King G.F."/>
            <person name="Fry B.G."/>
            <person name="Walker A."/>
        </authorList>
    </citation>
    <scope>NUCLEOTIDE SEQUENCE</scope>
</reference>
<evidence type="ECO:0000256" key="4">
    <source>
        <dbReference type="SAM" id="MobiDB-lite"/>
    </source>
</evidence>
<keyword evidence="5" id="KW-0732">Signal</keyword>
<dbReference type="SUPFAM" id="SSF50494">
    <property type="entry name" value="Trypsin-like serine proteases"/>
    <property type="match status" value="1"/>
</dbReference>
<dbReference type="PANTHER" id="PTHR24252:SF7">
    <property type="entry name" value="HYALIN"/>
    <property type="match status" value="1"/>
</dbReference>
<name>A0AB38ZEQ2_9HEMI</name>
<dbReference type="SMART" id="SM00020">
    <property type="entry name" value="Tryp_SPc"/>
    <property type="match status" value="1"/>
</dbReference>
<evidence type="ECO:0000259" key="7">
    <source>
        <dbReference type="PROSITE" id="PS50240"/>
    </source>
</evidence>
<dbReference type="Gene3D" id="2.60.120.290">
    <property type="entry name" value="Spermadhesin, CUB domain"/>
    <property type="match status" value="1"/>
</dbReference>
<dbReference type="PROSITE" id="PS51257">
    <property type="entry name" value="PROKAR_LIPOPROTEIN"/>
    <property type="match status" value="1"/>
</dbReference>
<feature type="region of interest" description="Disordered" evidence="4">
    <location>
        <begin position="268"/>
        <end position="296"/>
    </location>
</feature>
<accession>A0AB38ZEQ2</accession>
<feature type="domain" description="CUB" evidence="6">
    <location>
        <begin position="22"/>
        <end position="122"/>
    </location>
</feature>
<evidence type="ECO:0000256" key="1">
    <source>
        <dbReference type="ARBA" id="ARBA00023157"/>
    </source>
</evidence>
<dbReference type="InterPro" id="IPR000859">
    <property type="entry name" value="CUB_dom"/>
</dbReference>
<dbReference type="PROSITE" id="PS50240">
    <property type="entry name" value="TRYPSIN_DOM"/>
    <property type="match status" value="1"/>
</dbReference>
<keyword evidence="3" id="KW-0720">Serine protease</keyword>
<dbReference type="PROSITE" id="PS00135">
    <property type="entry name" value="TRYPSIN_SER"/>
    <property type="match status" value="1"/>
</dbReference>
<dbReference type="PANTHER" id="PTHR24252">
    <property type="entry name" value="ACROSIN-RELATED"/>
    <property type="match status" value="1"/>
</dbReference>
<dbReference type="InterPro" id="IPR043504">
    <property type="entry name" value="Peptidase_S1_PA_chymotrypsin"/>
</dbReference>
<dbReference type="SUPFAM" id="SSF49854">
    <property type="entry name" value="Spermadhesin, CUB domain"/>
    <property type="match status" value="1"/>
</dbReference>
<evidence type="ECO:0000256" key="5">
    <source>
        <dbReference type="SAM" id="SignalP"/>
    </source>
</evidence>
<dbReference type="PROSITE" id="PS01180">
    <property type="entry name" value="CUB"/>
    <property type="match status" value="1"/>
</dbReference>
<dbReference type="Pfam" id="PF00089">
    <property type="entry name" value="Trypsin"/>
    <property type="match status" value="1"/>
</dbReference>
<organism evidence="8">
    <name type="scientific">Oncocephalus sp</name>
    <dbReference type="NCBI Taxonomy" id="2944721"/>
    <lineage>
        <taxon>Eukaryota</taxon>
        <taxon>Metazoa</taxon>
        <taxon>Ecdysozoa</taxon>
        <taxon>Arthropoda</taxon>
        <taxon>Hexapoda</taxon>
        <taxon>Insecta</taxon>
        <taxon>Pterygota</taxon>
        <taxon>Neoptera</taxon>
        <taxon>Paraneoptera</taxon>
        <taxon>Hemiptera</taxon>
        <taxon>Heteroptera</taxon>
        <taxon>Panheteroptera</taxon>
        <taxon>Cimicomorpha</taxon>
        <taxon>Reduviidae</taxon>
        <taxon>Stenopodainae</taxon>
        <taxon>Oncocephalus</taxon>
    </lineage>
</organism>
<evidence type="ECO:0000313" key="8">
    <source>
        <dbReference type="EMBL" id="WXI02740.1"/>
    </source>
</evidence>
<feature type="signal peptide" evidence="5">
    <location>
        <begin position="1"/>
        <end position="25"/>
    </location>
</feature>
<evidence type="ECO:0000256" key="3">
    <source>
        <dbReference type="RuleBase" id="RU363034"/>
    </source>
</evidence>
<dbReference type="InterPro" id="IPR001314">
    <property type="entry name" value="Peptidase_S1A"/>
</dbReference>
<dbReference type="PRINTS" id="PR00722">
    <property type="entry name" value="CHYMOTRYPSIN"/>
</dbReference>
<dbReference type="InterPro" id="IPR018114">
    <property type="entry name" value="TRYPSIN_HIS"/>
</dbReference>
<dbReference type="PROSITE" id="PS00134">
    <property type="entry name" value="TRYPSIN_HIS"/>
    <property type="match status" value="1"/>
</dbReference>
<dbReference type="InterPro" id="IPR009003">
    <property type="entry name" value="Peptidase_S1_PA"/>
</dbReference>
<dbReference type="InterPro" id="IPR001254">
    <property type="entry name" value="Trypsin_dom"/>
</dbReference>
<dbReference type="GO" id="GO:0006508">
    <property type="term" value="P:proteolysis"/>
    <property type="evidence" value="ECO:0007669"/>
    <property type="project" value="UniProtKB-KW"/>
</dbReference>
<comment type="caution">
    <text evidence="2">Lacks conserved residue(s) required for the propagation of feature annotation.</text>
</comment>